<keyword evidence="5 9" id="KW-1133">Transmembrane helix</keyword>
<evidence type="ECO:0000256" key="7">
    <source>
        <dbReference type="ARBA" id="ARBA00023180"/>
    </source>
</evidence>
<comment type="subcellular location">
    <subcellularLocation>
        <location evidence="1">Membrane</location>
        <topology evidence="1">Single-pass type I membrane protein</topology>
    </subcellularLocation>
</comment>
<proteinExistence type="predicted"/>
<reference evidence="11" key="1">
    <citation type="submission" date="2016-03" db="EMBL/GenBank/DDBJ databases">
        <title>Mechanisms controlling the formation of the plant cell surface in tip-growing cells are functionally conserved among land plants.</title>
        <authorList>
            <person name="Honkanen S."/>
            <person name="Jones V.A."/>
            <person name="Morieri G."/>
            <person name="Champion C."/>
            <person name="Hetherington A.J."/>
            <person name="Kelly S."/>
            <person name="Saint-Marcoux D."/>
            <person name="Proust H."/>
            <person name="Prescott H."/>
            <person name="Dolan L."/>
        </authorList>
    </citation>
    <scope>NUCLEOTIDE SEQUENCE [LARGE SCALE GENOMIC DNA]</scope>
    <source>
        <tissue evidence="11">Whole gametophyte</tissue>
    </source>
</reference>
<name>A0A176WQL7_MARPO</name>
<evidence type="ECO:0000313" key="12">
    <source>
        <dbReference type="Proteomes" id="UP000077202"/>
    </source>
</evidence>
<dbReference type="InterPro" id="IPR039728">
    <property type="entry name" value="GLG1"/>
</dbReference>
<feature type="transmembrane region" description="Helical" evidence="9">
    <location>
        <begin position="741"/>
        <end position="760"/>
    </location>
</feature>
<evidence type="ECO:0008006" key="13">
    <source>
        <dbReference type="Google" id="ProtNLM"/>
    </source>
</evidence>
<evidence type="ECO:0000256" key="10">
    <source>
        <dbReference type="SAM" id="SignalP"/>
    </source>
</evidence>
<dbReference type="Pfam" id="PF00839">
    <property type="entry name" value="Cys_rich_FGFR"/>
    <property type="match status" value="9"/>
</dbReference>
<evidence type="ECO:0000256" key="3">
    <source>
        <dbReference type="ARBA" id="ARBA00022729"/>
    </source>
</evidence>
<feature type="region of interest" description="Disordered" evidence="8">
    <location>
        <begin position="37"/>
        <end position="67"/>
    </location>
</feature>
<keyword evidence="3 10" id="KW-0732">Signal</keyword>
<dbReference type="PANTHER" id="PTHR11884">
    <property type="entry name" value="SELECTIN LIGAND RELATED"/>
    <property type="match status" value="1"/>
</dbReference>
<dbReference type="PANTHER" id="PTHR11884:SF1">
    <property type="entry name" value="GOLGI APPARATUS PROTEIN 1"/>
    <property type="match status" value="1"/>
</dbReference>
<dbReference type="InterPro" id="IPR001893">
    <property type="entry name" value="Cys-rich_GLG1_repeat"/>
</dbReference>
<feature type="signal peptide" evidence="10">
    <location>
        <begin position="1"/>
        <end position="34"/>
    </location>
</feature>
<dbReference type="AlphaFoldDB" id="A0A176WQL7"/>
<comment type="caution">
    <text evidence="11">The sequence shown here is derived from an EMBL/GenBank/DDBJ whole genome shotgun (WGS) entry which is preliminary data.</text>
</comment>
<sequence>MALRSKIWTPSAMNLAVVFILVAVLGCHLSLVNSLNEDDSRNSGTDSSPNKSVETAPQENIQETFDLDPKGNCSDEIKNFCTPKTGSYLECITQELQSEQAGNMAPNGKEISDPCKIEVRFMKIASYKDLTLDKKIEAACQKDIEDTCSNYFLGPGGVLACLREHKDTLSQACQNEVFVAEKDAANDYQMDPLLSEKCGADAQAYCSDVSPEGGRVQACLVIIFCSIPVFRARASKVTYACRAELFRQEQENAGDLRLNVQLYKACEDDKKKFCADVRPGNARIKDCLENFRMDPGFSKTCKVEFDKMLARRAEDFRLDPVLRDSCRKDISAVCGSELEDLLEVPREEPRVIHCLQDFQEELTDPQCKKEVHRALVRAAEDYRFDAFFAKSCEDSKQKYCKDADNSRVLQCLQGARDMIDTTCRSAVFELESRLSGDIDYKVAMKASCGMEIGKFCKGLRHDQGAIIDCLQQKVDDPDMGEDCKKEVVLDEIESAKDYRLNYRIYNDCLEDVRTLCPISTASDIRLTPSLMNACGAELGEFCKAVSPTNGDAFKCLQMHLEKVEMGTPCKIEVDLQEARQASDYRLDVRVRTECQKDVETLCGDVDKSEEGHATVLKCFVAQYKNLTGGCQTEVAYAVRMALWQYQFGSNLTLPCDSVVKSSCDTKEAKAIENVVIGTYGQCLTLSQNFKGMNPECKALVRVATKEGFYVGDNPEADLAAEIAKLKELRGSSSDLGQSGMGFFWTTTVVAFVALLGVALFRRYSGPPRAYTLVVKGGDV</sequence>
<feature type="compositionally biased region" description="Polar residues" evidence="8">
    <location>
        <begin position="42"/>
        <end position="63"/>
    </location>
</feature>
<gene>
    <name evidence="11" type="ORF">AXG93_2587s1140</name>
</gene>
<dbReference type="PROSITE" id="PS51257">
    <property type="entry name" value="PROKAR_LIPOPROTEIN"/>
    <property type="match status" value="1"/>
</dbReference>
<evidence type="ECO:0000256" key="5">
    <source>
        <dbReference type="ARBA" id="ARBA00022989"/>
    </source>
</evidence>
<evidence type="ECO:0000313" key="11">
    <source>
        <dbReference type="EMBL" id="OAE35399.1"/>
    </source>
</evidence>
<keyword evidence="4" id="KW-0677">Repeat</keyword>
<dbReference type="Proteomes" id="UP000077202">
    <property type="component" value="Unassembled WGS sequence"/>
</dbReference>
<dbReference type="EMBL" id="LVLJ01000172">
    <property type="protein sequence ID" value="OAE35399.1"/>
    <property type="molecule type" value="Genomic_DNA"/>
</dbReference>
<feature type="chain" id="PRO_5008052659" description="Golgi apparatus protein 1" evidence="10">
    <location>
        <begin position="35"/>
        <end position="779"/>
    </location>
</feature>
<dbReference type="InterPro" id="IPR017873">
    <property type="entry name" value="Cys-rich_GLG1_repeat_euk"/>
</dbReference>
<organism evidence="11 12">
    <name type="scientific">Marchantia polymorpha subsp. ruderalis</name>
    <dbReference type="NCBI Taxonomy" id="1480154"/>
    <lineage>
        <taxon>Eukaryota</taxon>
        <taxon>Viridiplantae</taxon>
        <taxon>Streptophyta</taxon>
        <taxon>Embryophyta</taxon>
        <taxon>Marchantiophyta</taxon>
        <taxon>Marchantiopsida</taxon>
        <taxon>Marchantiidae</taxon>
        <taxon>Marchantiales</taxon>
        <taxon>Marchantiaceae</taxon>
        <taxon>Marchantia</taxon>
    </lineage>
</organism>
<keyword evidence="6 9" id="KW-0472">Membrane</keyword>
<dbReference type="GO" id="GO:0000139">
    <property type="term" value="C:Golgi membrane"/>
    <property type="evidence" value="ECO:0007669"/>
    <property type="project" value="InterPro"/>
</dbReference>
<evidence type="ECO:0000256" key="1">
    <source>
        <dbReference type="ARBA" id="ARBA00004479"/>
    </source>
</evidence>
<keyword evidence="2 9" id="KW-0812">Transmembrane</keyword>
<keyword evidence="12" id="KW-1185">Reference proteome</keyword>
<evidence type="ECO:0000256" key="9">
    <source>
        <dbReference type="SAM" id="Phobius"/>
    </source>
</evidence>
<evidence type="ECO:0000256" key="8">
    <source>
        <dbReference type="SAM" id="MobiDB-lite"/>
    </source>
</evidence>
<accession>A0A176WQL7</accession>
<evidence type="ECO:0000256" key="6">
    <source>
        <dbReference type="ARBA" id="ARBA00023136"/>
    </source>
</evidence>
<keyword evidence="7" id="KW-0325">Glycoprotein</keyword>
<dbReference type="PROSITE" id="PS51289">
    <property type="entry name" value="GLG1_C_RICH"/>
    <property type="match status" value="4"/>
</dbReference>
<evidence type="ECO:0000256" key="2">
    <source>
        <dbReference type="ARBA" id="ARBA00022692"/>
    </source>
</evidence>
<protein>
    <recommendedName>
        <fullName evidence="13">Golgi apparatus protein 1</fullName>
    </recommendedName>
</protein>
<evidence type="ECO:0000256" key="4">
    <source>
        <dbReference type="ARBA" id="ARBA00022737"/>
    </source>
</evidence>